<comment type="similarity">
    <text evidence="2 5">Belongs to the TonB-dependent receptor family.</text>
</comment>
<dbReference type="Gene3D" id="2.170.130.10">
    <property type="entry name" value="TonB-dependent receptor, plug domain"/>
    <property type="match status" value="1"/>
</dbReference>
<evidence type="ECO:0000256" key="7">
    <source>
        <dbReference type="SAM" id="SignalP"/>
    </source>
</evidence>
<feature type="region of interest" description="Disordered" evidence="6">
    <location>
        <begin position="427"/>
        <end position="447"/>
    </location>
</feature>
<dbReference type="InterPro" id="IPR012910">
    <property type="entry name" value="Plug_dom"/>
</dbReference>
<evidence type="ECO:0000313" key="10">
    <source>
        <dbReference type="EMBL" id="MCK9687952.1"/>
    </source>
</evidence>
<proteinExistence type="inferred from homology"/>
<protein>
    <submittedName>
        <fullName evidence="10">TonB-dependent receptor</fullName>
    </submittedName>
</protein>
<comment type="caution">
    <text evidence="10">The sequence shown here is derived from an EMBL/GenBank/DDBJ whole genome shotgun (WGS) entry which is preliminary data.</text>
</comment>
<feature type="domain" description="TonB-dependent receptor-like beta-barrel" evidence="8">
    <location>
        <begin position="445"/>
        <end position="977"/>
    </location>
</feature>
<name>A0A9X1YP15_9BURK</name>
<keyword evidence="5" id="KW-0798">TonB box</keyword>
<dbReference type="InterPro" id="IPR010104">
    <property type="entry name" value="TonB_rcpt_bac"/>
</dbReference>
<dbReference type="InterPro" id="IPR000531">
    <property type="entry name" value="Beta-barrel_TonB"/>
</dbReference>
<evidence type="ECO:0000256" key="2">
    <source>
        <dbReference type="ARBA" id="ARBA00009810"/>
    </source>
</evidence>
<feature type="chain" id="PRO_5040788252" evidence="7">
    <location>
        <begin position="31"/>
        <end position="1010"/>
    </location>
</feature>
<evidence type="ECO:0000256" key="1">
    <source>
        <dbReference type="ARBA" id="ARBA00004442"/>
    </source>
</evidence>
<dbReference type="PANTHER" id="PTHR40980">
    <property type="entry name" value="PLUG DOMAIN-CONTAINING PROTEIN"/>
    <property type="match status" value="1"/>
</dbReference>
<keyword evidence="11" id="KW-1185">Reference proteome</keyword>
<dbReference type="PANTHER" id="PTHR40980:SF3">
    <property type="entry name" value="TONB-DEPENDENT RECEPTOR-LIKE BETA-BARREL DOMAIN-CONTAINING PROTEIN"/>
    <property type="match status" value="1"/>
</dbReference>
<keyword evidence="4" id="KW-0998">Cell outer membrane</keyword>
<sequence>MKINHAPSFRRTRLASACGLLLAGVTVAHAQGAASAAAPASAASAADRSDVQSVTVTGIRASLETSLALKRDAHGIVDGITAEDVGKFPDTNLAEAMQRISGVAIDRVAGEGSKITVRGFGPDYNMILLNGRQMPATTILDTAASGSRAFDFANLASESISSLEVWKTSQASKPAGGIGATINIRTARPLDSYQRIASIGVKADVDEADKRLPNDDRRAPVTPEVSGIYSDTFAGHTVGVAITGSYQLRDGGYNTAGVTSGWHTCQDSQDGSNCWGGIPQSSSLITNRPTGNGIYSTPQNIDYAVNGIRRERVNGQLTLQWQPVSTFTGTLDTTFAQNTLDTKRSDISSWFSFGPSASSWTSGPISAPLTYTEFYNDPRFLGTDGKPSPGLQDVAMGGGKYGVKTTLRSVGLNALWKVTPKFKLEADAHTSNSVSGNDSPYGTNSDLGTASFNRGSTTVDFSHDFPVMSLADTSVDASKQLVTGSSFRNGYMKSTVNQLQLKSSWEATDQSSVDFGLNLQRVSNRSAYANVQQDTWGGATSAADYPDSVWHLNTLRNYFSQISGSNDPALFNNWYTFNFDQVRNIAASVGNPANYLASSNFDGPGSIDRRTKETTTSLYGQYNRDWELWRMPMNLSAGLRYEKTDVLSTASVPTGTGINWVSQNEFDVTYGGQGFTSLKGSYHYLLPSVDFDADLRKDVKLRLSYGDTLARPSWTDIQGGQSIDQLVRVDGGTGSQGNPNLKPMRSHNLDASLEWYYSKASYASIGFFHKNVSNFVGQSTVTTTPFNLNTPVGGAYWNAALANGCASTDTTCIRNYIFANYAGKPGVTVPGPGNPNGTIAGVSGDPITNFKINTPVNASFDSLHGFEFNVQSELAYGFGVAANYTVVISGLRYDNNSTAQQYGLQGLSNTANVVAYYEDAHYNARVAYNWRGQFLAGVIDGGGFNNPIYTEAYHQIDATLGWNINDHFSLTLDGINLTDGVLRQHERTKEELVSVLQTGRRYMLGARYKF</sequence>
<dbReference type="InterPro" id="IPR036942">
    <property type="entry name" value="Beta-barrel_TonB_sf"/>
</dbReference>
<evidence type="ECO:0000256" key="4">
    <source>
        <dbReference type="ARBA" id="ARBA00023237"/>
    </source>
</evidence>
<dbReference type="SUPFAM" id="SSF56935">
    <property type="entry name" value="Porins"/>
    <property type="match status" value="1"/>
</dbReference>
<dbReference type="RefSeq" id="WP_275683995.1">
    <property type="nucleotide sequence ID" value="NZ_JAJLJH010000006.1"/>
</dbReference>
<comment type="subcellular location">
    <subcellularLocation>
        <location evidence="1 5">Cell outer membrane</location>
    </subcellularLocation>
</comment>
<evidence type="ECO:0000256" key="5">
    <source>
        <dbReference type="RuleBase" id="RU003357"/>
    </source>
</evidence>
<evidence type="ECO:0000259" key="9">
    <source>
        <dbReference type="Pfam" id="PF07715"/>
    </source>
</evidence>
<feature type="domain" description="TonB-dependent receptor plug" evidence="9">
    <location>
        <begin position="70"/>
        <end position="179"/>
    </location>
</feature>
<dbReference type="AlphaFoldDB" id="A0A9X1YP15"/>
<keyword evidence="7" id="KW-0732">Signal</keyword>
<feature type="compositionally biased region" description="Polar residues" evidence="6">
    <location>
        <begin position="429"/>
        <end position="447"/>
    </location>
</feature>
<keyword evidence="10" id="KW-0675">Receptor</keyword>
<dbReference type="Pfam" id="PF07715">
    <property type="entry name" value="Plug"/>
    <property type="match status" value="1"/>
</dbReference>
<dbReference type="EMBL" id="JAJLJH010000006">
    <property type="protein sequence ID" value="MCK9687952.1"/>
    <property type="molecule type" value="Genomic_DNA"/>
</dbReference>
<evidence type="ECO:0000259" key="8">
    <source>
        <dbReference type="Pfam" id="PF00593"/>
    </source>
</evidence>
<organism evidence="10 11">
    <name type="scientific">Scleromatobacter humisilvae</name>
    <dbReference type="NCBI Taxonomy" id="2897159"/>
    <lineage>
        <taxon>Bacteria</taxon>
        <taxon>Pseudomonadati</taxon>
        <taxon>Pseudomonadota</taxon>
        <taxon>Betaproteobacteria</taxon>
        <taxon>Burkholderiales</taxon>
        <taxon>Sphaerotilaceae</taxon>
        <taxon>Scleromatobacter</taxon>
    </lineage>
</organism>
<dbReference type="InterPro" id="IPR037066">
    <property type="entry name" value="Plug_dom_sf"/>
</dbReference>
<evidence type="ECO:0000313" key="11">
    <source>
        <dbReference type="Proteomes" id="UP001139353"/>
    </source>
</evidence>
<feature type="signal peptide" evidence="7">
    <location>
        <begin position="1"/>
        <end position="30"/>
    </location>
</feature>
<reference evidence="10" key="1">
    <citation type="submission" date="2021-11" db="EMBL/GenBank/DDBJ databases">
        <title>BS-T2-15 a new species belonging to the Comamonadaceae family isolated from the soil of a French oak forest.</title>
        <authorList>
            <person name="Mieszkin S."/>
            <person name="Alain K."/>
        </authorList>
    </citation>
    <scope>NUCLEOTIDE SEQUENCE</scope>
    <source>
        <strain evidence="10">BS-T2-15</strain>
    </source>
</reference>
<dbReference type="NCBIfam" id="TIGR01782">
    <property type="entry name" value="TonB-Xanth-Caul"/>
    <property type="match status" value="1"/>
</dbReference>
<evidence type="ECO:0000256" key="3">
    <source>
        <dbReference type="ARBA" id="ARBA00023136"/>
    </source>
</evidence>
<dbReference type="Pfam" id="PF00593">
    <property type="entry name" value="TonB_dep_Rec_b-barrel"/>
    <property type="match status" value="1"/>
</dbReference>
<accession>A0A9X1YP15</accession>
<gene>
    <name evidence="10" type="ORF">LPC04_19790</name>
</gene>
<evidence type="ECO:0000256" key="6">
    <source>
        <dbReference type="SAM" id="MobiDB-lite"/>
    </source>
</evidence>
<dbReference type="GO" id="GO:0009279">
    <property type="term" value="C:cell outer membrane"/>
    <property type="evidence" value="ECO:0007669"/>
    <property type="project" value="UniProtKB-SubCell"/>
</dbReference>
<keyword evidence="3 5" id="KW-0472">Membrane</keyword>
<dbReference type="Gene3D" id="2.40.170.20">
    <property type="entry name" value="TonB-dependent receptor, beta-barrel domain"/>
    <property type="match status" value="1"/>
</dbReference>
<dbReference type="Proteomes" id="UP001139353">
    <property type="component" value="Unassembled WGS sequence"/>
</dbReference>